<sequence length="104" mass="11540">MKKLFAILALVFSANMLVAAPAIDENSKKEKTELTEAQKERLAEIEARVDEIKAMDFSAMSKDEKKDVRMELKDMKEEAKRAGGGVYISVGAIIIILLILILVT</sequence>
<keyword evidence="5" id="KW-1185">Reference proteome</keyword>
<dbReference type="AlphaFoldDB" id="A0A1I0VT89"/>
<evidence type="ECO:0000256" key="3">
    <source>
        <dbReference type="SAM" id="SignalP"/>
    </source>
</evidence>
<proteinExistence type="predicted"/>
<keyword evidence="1" id="KW-0175">Coiled coil</keyword>
<feature type="transmembrane region" description="Helical" evidence="2">
    <location>
        <begin position="84"/>
        <end position="103"/>
    </location>
</feature>
<gene>
    <name evidence="4" type="ORF">SAMN04489723_101367</name>
</gene>
<reference evidence="4 5" key="1">
    <citation type="submission" date="2016-10" db="EMBL/GenBank/DDBJ databases">
        <authorList>
            <person name="de Groot N.N."/>
        </authorList>
    </citation>
    <scope>NUCLEOTIDE SEQUENCE [LARGE SCALE GENOMIC DNA]</scope>
    <source>
        <strain evidence="4 5">DSM 23399</strain>
    </source>
</reference>
<feature type="signal peptide" evidence="3">
    <location>
        <begin position="1"/>
        <end position="19"/>
    </location>
</feature>
<evidence type="ECO:0000256" key="1">
    <source>
        <dbReference type="SAM" id="Coils"/>
    </source>
</evidence>
<dbReference type="OrthoDB" id="964337at2"/>
<dbReference type="EMBL" id="FOKK01000001">
    <property type="protein sequence ID" value="SFA79625.1"/>
    <property type="molecule type" value="Genomic_DNA"/>
</dbReference>
<keyword evidence="2" id="KW-0472">Membrane</keyword>
<dbReference type="Proteomes" id="UP000198790">
    <property type="component" value="Unassembled WGS sequence"/>
</dbReference>
<accession>A0A1I0VT89</accession>
<organism evidence="4 5">
    <name type="scientific">Algoriphagus aquimarinus</name>
    <dbReference type="NCBI Taxonomy" id="237018"/>
    <lineage>
        <taxon>Bacteria</taxon>
        <taxon>Pseudomonadati</taxon>
        <taxon>Bacteroidota</taxon>
        <taxon>Cytophagia</taxon>
        <taxon>Cytophagales</taxon>
        <taxon>Cyclobacteriaceae</taxon>
        <taxon>Algoriphagus</taxon>
    </lineage>
</organism>
<evidence type="ECO:0000313" key="5">
    <source>
        <dbReference type="Proteomes" id="UP000198790"/>
    </source>
</evidence>
<keyword evidence="2" id="KW-0812">Transmembrane</keyword>
<dbReference type="STRING" id="237018.SAMN04489723_101367"/>
<evidence type="ECO:0000256" key="2">
    <source>
        <dbReference type="SAM" id="Phobius"/>
    </source>
</evidence>
<evidence type="ECO:0008006" key="6">
    <source>
        <dbReference type="Google" id="ProtNLM"/>
    </source>
</evidence>
<evidence type="ECO:0000313" key="4">
    <source>
        <dbReference type="EMBL" id="SFA79625.1"/>
    </source>
</evidence>
<feature type="chain" id="PRO_5011446588" description="Seryl-tRNA synthetase" evidence="3">
    <location>
        <begin position="20"/>
        <end position="104"/>
    </location>
</feature>
<feature type="coiled-coil region" evidence="1">
    <location>
        <begin position="28"/>
        <end position="82"/>
    </location>
</feature>
<name>A0A1I0VT89_9BACT</name>
<keyword evidence="2" id="KW-1133">Transmembrane helix</keyword>
<dbReference type="RefSeq" id="WP_092894570.1">
    <property type="nucleotide sequence ID" value="NZ_CAXBKE010000002.1"/>
</dbReference>
<protein>
    <recommendedName>
        <fullName evidence="6">Seryl-tRNA synthetase</fullName>
    </recommendedName>
</protein>
<keyword evidence="3" id="KW-0732">Signal</keyword>